<dbReference type="EMBL" id="CAXKWB010010921">
    <property type="protein sequence ID" value="CAL4099594.1"/>
    <property type="molecule type" value="Genomic_DNA"/>
</dbReference>
<evidence type="ECO:0000313" key="5">
    <source>
        <dbReference type="EMBL" id="CAL4099594.1"/>
    </source>
</evidence>
<proteinExistence type="predicted"/>
<accession>A0AAV2QSG0</accession>
<dbReference type="InterPro" id="IPR050541">
    <property type="entry name" value="LRR_TM_domain-containing"/>
</dbReference>
<protein>
    <recommendedName>
        <fullName evidence="7">Oplophorus-luciferin 2-monooxygenase non-catalytic subunit</fullName>
    </recommendedName>
</protein>
<keyword evidence="3" id="KW-0677">Repeat</keyword>
<keyword evidence="4" id="KW-0812">Transmembrane</keyword>
<dbReference type="SUPFAM" id="SSF52058">
    <property type="entry name" value="L domain-like"/>
    <property type="match status" value="1"/>
</dbReference>
<name>A0AAV2QSG0_MEGNR</name>
<keyword evidence="4" id="KW-1133">Transmembrane helix</keyword>
<sequence length="353" mass="39929">MCINKMLFSVNRLHLYSLLRMPPYSLLIIVTILNGFIHATMTQTIQTGRFDESIAPKESGCPNAEDIMPCECYTYPSQVELRLRCDNVTSEDELKHVFEAYFPNKNFKSFSMNVNEYIKTLEAGIFNDVTFEDIIISYSRLEVIATDAFNSSYNTIKTMNFLFSDLLHLPFVNFHDLKKLQSFQIVRNSLSFIHAETFYGLDALEMIVIRQTTANITGTFQNIPNLINLELRDNNLTSVPTHFCKTGSTNIKKVDLAFNRISEVADDAFDAVAGMSIDIHFNLLTELPESTWRPLLEAGVTVNAFGNPLLCGCDIAWMFDSAHLVNHMSYGTECDDGNGTLIHNVDPSIFDNC</sequence>
<evidence type="ECO:0000256" key="1">
    <source>
        <dbReference type="ARBA" id="ARBA00022614"/>
    </source>
</evidence>
<feature type="transmembrane region" description="Helical" evidence="4">
    <location>
        <begin position="21"/>
        <end position="41"/>
    </location>
</feature>
<dbReference type="PANTHER" id="PTHR24369">
    <property type="entry name" value="ANTIGEN BSP, PUTATIVE-RELATED"/>
    <property type="match status" value="1"/>
</dbReference>
<dbReference type="AlphaFoldDB" id="A0AAV2QSG0"/>
<evidence type="ECO:0000256" key="3">
    <source>
        <dbReference type="ARBA" id="ARBA00022737"/>
    </source>
</evidence>
<dbReference type="Proteomes" id="UP001497623">
    <property type="component" value="Unassembled WGS sequence"/>
</dbReference>
<evidence type="ECO:0008006" key="7">
    <source>
        <dbReference type="Google" id="ProtNLM"/>
    </source>
</evidence>
<evidence type="ECO:0000256" key="4">
    <source>
        <dbReference type="SAM" id="Phobius"/>
    </source>
</evidence>
<keyword evidence="1" id="KW-0433">Leucine-rich repeat</keyword>
<reference evidence="5 6" key="1">
    <citation type="submission" date="2024-05" db="EMBL/GenBank/DDBJ databases">
        <authorList>
            <person name="Wallberg A."/>
        </authorList>
    </citation>
    <scope>NUCLEOTIDE SEQUENCE [LARGE SCALE GENOMIC DNA]</scope>
</reference>
<organism evidence="5 6">
    <name type="scientific">Meganyctiphanes norvegica</name>
    <name type="common">Northern krill</name>
    <name type="synonym">Thysanopoda norvegica</name>
    <dbReference type="NCBI Taxonomy" id="48144"/>
    <lineage>
        <taxon>Eukaryota</taxon>
        <taxon>Metazoa</taxon>
        <taxon>Ecdysozoa</taxon>
        <taxon>Arthropoda</taxon>
        <taxon>Crustacea</taxon>
        <taxon>Multicrustacea</taxon>
        <taxon>Malacostraca</taxon>
        <taxon>Eumalacostraca</taxon>
        <taxon>Eucarida</taxon>
        <taxon>Euphausiacea</taxon>
        <taxon>Euphausiidae</taxon>
        <taxon>Meganyctiphanes</taxon>
    </lineage>
</organism>
<dbReference type="PANTHER" id="PTHR24369:SF210">
    <property type="entry name" value="CHAOPTIN-RELATED"/>
    <property type="match status" value="1"/>
</dbReference>
<comment type="caution">
    <text evidence="5">The sequence shown here is derived from an EMBL/GenBank/DDBJ whole genome shotgun (WGS) entry which is preliminary data.</text>
</comment>
<dbReference type="InterPro" id="IPR032675">
    <property type="entry name" value="LRR_dom_sf"/>
</dbReference>
<gene>
    <name evidence="5" type="ORF">MNOR_LOCUS16536</name>
</gene>
<dbReference type="Gene3D" id="3.80.10.10">
    <property type="entry name" value="Ribonuclease Inhibitor"/>
    <property type="match status" value="1"/>
</dbReference>
<evidence type="ECO:0000256" key="2">
    <source>
        <dbReference type="ARBA" id="ARBA00022729"/>
    </source>
</evidence>
<evidence type="ECO:0000313" key="6">
    <source>
        <dbReference type="Proteomes" id="UP001497623"/>
    </source>
</evidence>
<keyword evidence="2" id="KW-0732">Signal</keyword>
<keyword evidence="6" id="KW-1185">Reference proteome</keyword>
<dbReference type="GO" id="GO:0005886">
    <property type="term" value="C:plasma membrane"/>
    <property type="evidence" value="ECO:0007669"/>
    <property type="project" value="TreeGrafter"/>
</dbReference>
<keyword evidence="4" id="KW-0472">Membrane</keyword>